<reference evidence="1 2" key="1">
    <citation type="submission" date="2017-07" db="EMBL/GenBank/DDBJ databases">
        <title>Isolation and whole genome analysis of endospore-forming bacteria from heroin.</title>
        <authorList>
            <person name="Kalinowski J."/>
            <person name="Ahrens B."/>
            <person name="Al-Dilaimi A."/>
            <person name="Winkler A."/>
            <person name="Wibberg D."/>
            <person name="Schleenbecker U."/>
            <person name="Ruckert C."/>
            <person name="Wolfel R."/>
            <person name="Grass G."/>
        </authorList>
    </citation>
    <scope>NUCLEOTIDE SEQUENCE [LARGE SCALE GENOMIC DNA]</scope>
    <source>
        <strain evidence="1 2">7517-1</strain>
    </source>
</reference>
<dbReference type="Proteomes" id="UP000216852">
    <property type="component" value="Unassembled WGS sequence"/>
</dbReference>
<comment type="caution">
    <text evidence="1">The sequence shown here is derived from an EMBL/GenBank/DDBJ whole genome shotgun (WGS) entry which is preliminary data.</text>
</comment>
<proteinExistence type="predicted"/>
<evidence type="ECO:0008006" key="3">
    <source>
        <dbReference type="Google" id="ProtNLM"/>
    </source>
</evidence>
<keyword evidence="2" id="KW-1185">Reference proteome</keyword>
<name>A0ABX4GTB1_9BACI</name>
<dbReference type="EMBL" id="NPBJ01000044">
    <property type="protein sequence ID" value="PAD98111.1"/>
    <property type="molecule type" value="Genomic_DNA"/>
</dbReference>
<organism evidence="1 2">
    <name type="scientific">Terribacillus saccharophilus</name>
    <dbReference type="NCBI Taxonomy" id="361277"/>
    <lineage>
        <taxon>Bacteria</taxon>
        <taxon>Bacillati</taxon>
        <taxon>Bacillota</taxon>
        <taxon>Bacilli</taxon>
        <taxon>Bacillales</taxon>
        <taxon>Bacillaceae</taxon>
        <taxon>Terribacillus</taxon>
    </lineage>
</organism>
<gene>
    <name evidence="1" type="ORF">CHH48_18875</name>
</gene>
<sequence>MRLPASQVYDILMSDPEFTSLVNPDHIFTIEVPESKRQPEHAPLVRIVEISDYSSGFANNRSVKVSLTVQVDLWTDDLNLLEAAEAAQIAALENANWIKERAFPVAKDPDITPLYMRSIRYSTDQFIKVK</sequence>
<protein>
    <recommendedName>
        <fullName evidence="3">DUF3168 domain-containing protein</fullName>
    </recommendedName>
</protein>
<accession>A0ABX4GTB1</accession>
<dbReference type="RefSeq" id="WP_095220837.1">
    <property type="nucleotide sequence ID" value="NZ_NPBJ01000044.1"/>
</dbReference>
<evidence type="ECO:0000313" key="1">
    <source>
        <dbReference type="EMBL" id="PAD98111.1"/>
    </source>
</evidence>
<evidence type="ECO:0000313" key="2">
    <source>
        <dbReference type="Proteomes" id="UP000216852"/>
    </source>
</evidence>